<organism evidence="1">
    <name type="scientific">marine sediment metagenome</name>
    <dbReference type="NCBI Taxonomy" id="412755"/>
    <lineage>
        <taxon>unclassified sequences</taxon>
        <taxon>metagenomes</taxon>
        <taxon>ecological metagenomes</taxon>
    </lineage>
</organism>
<evidence type="ECO:0000313" key="1">
    <source>
        <dbReference type="EMBL" id="GAH01252.1"/>
    </source>
</evidence>
<dbReference type="AlphaFoldDB" id="X1C1T4"/>
<proteinExistence type="predicted"/>
<accession>X1C1T4</accession>
<sequence length="98" mass="11652">MVKMDLKKRLKELLKTEVFKNFVLFSCEEIDFKNDSELSDILDIFAFECVFTSWKLRYEYPRIQSGESGNMKINFQRFMDDLAIHSNMWKGDPLNILG</sequence>
<gene>
    <name evidence="1" type="ORF">S01H4_39674</name>
</gene>
<feature type="non-terminal residue" evidence="1">
    <location>
        <position position="98"/>
    </location>
</feature>
<dbReference type="EMBL" id="BART01021519">
    <property type="protein sequence ID" value="GAH01252.1"/>
    <property type="molecule type" value="Genomic_DNA"/>
</dbReference>
<comment type="caution">
    <text evidence="1">The sequence shown here is derived from an EMBL/GenBank/DDBJ whole genome shotgun (WGS) entry which is preliminary data.</text>
</comment>
<protein>
    <submittedName>
        <fullName evidence="1">Uncharacterized protein</fullName>
    </submittedName>
</protein>
<name>X1C1T4_9ZZZZ</name>
<reference evidence="1" key="1">
    <citation type="journal article" date="2014" name="Front. Microbiol.">
        <title>High frequency of phylogenetically diverse reductive dehalogenase-homologous genes in deep subseafloor sedimentary metagenomes.</title>
        <authorList>
            <person name="Kawai M."/>
            <person name="Futagami T."/>
            <person name="Toyoda A."/>
            <person name="Takaki Y."/>
            <person name="Nishi S."/>
            <person name="Hori S."/>
            <person name="Arai W."/>
            <person name="Tsubouchi T."/>
            <person name="Morono Y."/>
            <person name="Uchiyama I."/>
            <person name="Ito T."/>
            <person name="Fujiyama A."/>
            <person name="Inagaki F."/>
            <person name="Takami H."/>
        </authorList>
    </citation>
    <scope>NUCLEOTIDE SEQUENCE</scope>
    <source>
        <strain evidence="1">Expedition CK06-06</strain>
    </source>
</reference>